<accession>A0A6L2LV31</accession>
<comment type="caution">
    <text evidence="1">The sequence shown here is derived from an EMBL/GenBank/DDBJ whole genome shotgun (WGS) entry which is preliminary data.</text>
</comment>
<evidence type="ECO:0000313" key="1">
    <source>
        <dbReference type="EMBL" id="GEU64302.1"/>
    </source>
</evidence>
<reference evidence="1" key="1">
    <citation type="journal article" date="2019" name="Sci. Rep.">
        <title>Draft genome of Tanacetum cinerariifolium, the natural source of mosquito coil.</title>
        <authorList>
            <person name="Yamashiro T."/>
            <person name="Shiraishi A."/>
            <person name="Satake H."/>
            <person name="Nakayama K."/>
        </authorList>
    </citation>
    <scope>NUCLEOTIDE SEQUENCE</scope>
</reference>
<dbReference type="EMBL" id="BKCJ010004996">
    <property type="protein sequence ID" value="GEU64302.1"/>
    <property type="molecule type" value="Genomic_DNA"/>
</dbReference>
<dbReference type="AlphaFoldDB" id="A0A6L2LV31"/>
<protein>
    <submittedName>
        <fullName evidence="1">Uncharacterized protein</fullName>
    </submittedName>
</protein>
<name>A0A6L2LV31_TANCI</name>
<organism evidence="1">
    <name type="scientific">Tanacetum cinerariifolium</name>
    <name type="common">Dalmatian daisy</name>
    <name type="synonym">Chrysanthemum cinerariifolium</name>
    <dbReference type="NCBI Taxonomy" id="118510"/>
    <lineage>
        <taxon>Eukaryota</taxon>
        <taxon>Viridiplantae</taxon>
        <taxon>Streptophyta</taxon>
        <taxon>Embryophyta</taxon>
        <taxon>Tracheophyta</taxon>
        <taxon>Spermatophyta</taxon>
        <taxon>Magnoliopsida</taxon>
        <taxon>eudicotyledons</taxon>
        <taxon>Gunneridae</taxon>
        <taxon>Pentapetalae</taxon>
        <taxon>asterids</taxon>
        <taxon>campanulids</taxon>
        <taxon>Asterales</taxon>
        <taxon>Asteraceae</taxon>
        <taxon>Asteroideae</taxon>
        <taxon>Anthemideae</taxon>
        <taxon>Anthemidinae</taxon>
        <taxon>Tanacetum</taxon>
    </lineage>
</organism>
<proteinExistence type="predicted"/>
<gene>
    <name evidence="1" type="ORF">Tci_036280</name>
</gene>
<sequence>MIVRASNGPTYCAIRPLKVFRYKIPSLIKSASIAFRLVVWGIREIVSYCRDGFVSTKSGQVSSTWPMGLDYAPDFFPGVTGAGVSTSVRKSAMIYNLIEYLDP</sequence>